<proteinExistence type="predicted"/>
<dbReference type="GO" id="GO:0008745">
    <property type="term" value="F:N-acetylmuramoyl-L-alanine amidase activity"/>
    <property type="evidence" value="ECO:0007669"/>
    <property type="project" value="UniProtKB-EC"/>
</dbReference>
<dbReference type="EMBL" id="JACHEK010000009">
    <property type="protein sequence ID" value="MBB6146401.1"/>
    <property type="molecule type" value="Genomic_DNA"/>
</dbReference>
<dbReference type="EC" id="3.5.1.28" evidence="2"/>
<feature type="region of interest" description="Disordered" evidence="4">
    <location>
        <begin position="480"/>
        <end position="513"/>
    </location>
</feature>
<dbReference type="CDD" id="cd02696">
    <property type="entry name" value="MurNAc-LAA"/>
    <property type="match status" value="1"/>
</dbReference>
<dbReference type="InterPro" id="IPR021731">
    <property type="entry name" value="AMIN_dom"/>
</dbReference>
<evidence type="ECO:0000313" key="7">
    <source>
        <dbReference type="EMBL" id="MBB6146401.1"/>
    </source>
</evidence>
<comment type="caution">
    <text evidence="7">The sequence shown here is derived from an EMBL/GenBank/DDBJ whole genome shotgun (WGS) entry which is preliminary data.</text>
</comment>
<organism evidence="7 8">
    <name type="scientific">Silvibacterium bohemicum</name>
    <dbReference type="NCBI Taxonomy" id="1577686"/>
    <lineage>
        <taxon>Bacteria</taxon>
        <taxon>Pseudomonadati</taxon>
        <taxon>Acidobacteriota</taxon>
        <taxon>Terriglobia</taxon>
        <taxon>Terriglobales</taxon>
        <taxon>Acidobacteriaceae</taxon>
        <taxon>Silvibacterium</taxon>
    </lineage>
</organism>
<evidence type="ECO:0000256" key="5">
    <source>
        <dbReference type="SAM" id="SignalP"/>
    </source>
</evidence>
<dbReference type="GO" id="GO:0009253">
    <property type="term" value="P:peptidoglycan catabolic process"/>
    <property type="evidence" value="ECO:0007669"/>
    <property type="project" value="InterPro"/>
</dbReference>
<sequence>MPATFPSAGRMRLLSIAGCFLLLALGSAVVHAAPPRGALALFPYEKAQRMREALEGRPEHQRTRREYERVIEAYRVVYHGDPASARADASIAAVADLLAEEGRVFQDDKSLRDAVGQYEFLRKEYPGSRYRFSALLTIGEIYLRDLNDRESARATFQQFLKLYPQSPLANEARLELSNLRHPKRNAPQRFASTIDSANPPTEPSVAKSDADSTPATARRRNNVLTAAVQSQAAQSTSGTTASGPAKNTERANTPIGLQESDLPPPSATPAKAADAVPSRLSDAALNAPPPPRRGKLPLVTGIRHWSTPVYTRVAIDLQDEVQYEAVRVPNPDRIFFDLHGARLSPELIGKSVEVIDDGFLKQIRTAQFSNDVTRIVLDVSDVSEYSAFFLPNPSRLIIDVHGRKSHAAPVEVAAAPKVESPKAETPQPAAAKKEDRTSRTTVPAKPTIGIGPELAAVDNLGTPLAAQPEITPARKHVVNLAPPDHSADHSARTDPSFGVVGDRAAGDHATPQAAPTALADVATLGSQPNRVKATRHPTTAPVAQSVAGTTPAPQPEDLVAANTPPPAAPKTRSKRNTASNDAPPVDLSASEVHPAQPTADGQRSLVRTLGLKINRIVVDAGHGGHDSGTLGPGGIEEKDVVLDVALRLGALLKQKLGADVIYTRDDDTFIPLETRTAIANKAQADLFISIHANSSPDASARGVETYYLNFTTSADALEVAARENAVSDQSIHQLSDLVKKIALQDKINESREFASDVEQSLYGGLEDGNPGLKDRGIKKAPFVVLIGANMPSILAEISFLTNPDDAHELRDSKYRERIADSIYRGVARYVGSLSGVRIADASHGTN</sequence>
<feature type="domain" description="MurNAc-LAA" evidence="6">
    <location>
        <begin position="676"/>
        <end position="827"/>
    </location>
</feature>
<feature type="region of interest" description="Disordered" evidence="4">
    <location>
        <begin position="528"/>
        <end position="603"/>
    </location>
</feature>
<protein>
    <recommendedName>
        <fullName evidence="2">N-acetylmuramoyl-L-alanine amidase</fullName>
        <ecNumber evidence="2">3.5.1.28</ecNumber>
    </recommendedName>
</protein>
<dbReference type="PANTHER" id="PTHR30404:SF0">
    <property type="entry name" value="N-ACETYLMURAMOYL-L-ALANINE AMIDASE AMIC"/>
    <property type="match status" value="1"/>
</dbReference>
<dbReference type="InterPro" id="IPR002508">
    <property type="entry name" value="MurNAc-LAA_cat"/>
</dbReference>
<evidence type="ECO:0000256" key="2">
    <source>
        <dbReference type="ARBA" id="ARBA00011901"/>
    </source>
</evidence>
<feature type="chain" id="PRO_5032735368" description="N-acetylmuramoyl-L-alanine amidase" evidence="5">
    <location>
        <begin position="33"/>
        <end position="846"/>
    </location>
</feature>
<gene>
    <name evidence="7" type="ORF">HNQ77_004373</name>
</gene>
<feature type="compositionally biased region" description="Low complexity" evidence="4">
    <location>
        <begin position="225"/>
        <end position="243"/>
    </location>
</feature>
<evidence type="ECO:0000256" key="3">
    <source>
        <dbReference type="ARBA" id="ARBA00022801"/>
    </source>
</evidence>
<dbReference type="Gene3D" id="3.40.630.40">
    <property type="entry name" value="Zn-dependent exopeptidases"/>
    <property type="match status" value="1"/>
</dbReference>
<feature type="region of interest" description="Disordered" evidence="4">
    <location>
        <begin position="413"/>
        <end position="450"/>
    </location>
</feature>
<accession>A0A841K5I2</accession>
<dbReference type="InterPro" id="IPR050695">
    <property type="entry name" value="N-acetylmuramoyl_amidase_3"/>
</dbReference>
<name>A0A841K5I2_9BACT</name>
<evidence type="ECO:0000256" key="1">
    <source>
        <dbReference type="ARBA" id="ARBA00001561"/>
    </source>
</evidence>
<feature type="region of interest" description="Disordered" evidence="4">
    <location>
        <begin position="178"/>
        <end position="295"/>
    </location>
</feature>
<dbReference type="Gene3D" id="1.25.40.10">
    <property type="entry name" value="Tetratricopeptide repeat domain"/>
    <property type="match status" value="1"/>
</dbReference>
<dbReference type="Pfam" id="PF11741">
    <property type="entry name" value="AMIN"/>
    <property type="match status" value="1"/>
</dbReference>
<dbReference type="PANTHER" id="PTHR30404">
    <property type="entry name" value="N-ACETYLMURAMOYL-L-ALANINE AMIDASE"/>
    <property type="match status" value="1"/>
</dbReference>
<dbReference type="Gene3D" id="2.60.40.3500">
    <property type="match status" value="1"/>
</dbReference>
<keyword evidence="3 7" id="KW-0378">Hydrolase</keyword>
<dbReference type="SUPFAM" id="SSF53187">
    <property type="entry name" value="Zn-dependent exopeptidases"/>
    <property type="match status" value="1"/>
</dbReference>
<feature type="signal peptide" evidence="5">
    <location>
        <begin position="1"/>
        <end position="32"/>
    </location>
</feature>
<dbReference type="Pfam" id="PF13174">
    <property type="entry name" value="TPR_6"/>
    <property type="match status" value="1"/>
</dbReference>
<keyword evidence="5" id="KW-0732">Signal</keyword>
<dbReference type="SMART" id="SM00646">
    <property type="entry name" value="Ami_3"/>
    <property type="match status" value="1"/>
</dbReference>
<dbReference type="Pfam" id="PF01520">
    <property type="entry name" value="Amidase_3"/>
    <property type="match status" value="1"/>
</dbReference>
<dbReference type="InterPro" id="IPR011990">
    <property type="entry name" value="TPR-like_helical_dom_sf"/>
</dbReference>
<reference evidence="7 8" key="1">
    <citation type="submission" date="2020-08" db="EMBL/GenBank/DDBJ databases">
        <title>Genomic Encyclopedia of Type Strains, Phase IV (KMG-IV): sequencing the most valuable type-strain genomes for metagenomic binning, comparative biology and taxonomic classification.</title>
        <authorList>
            <person name="Goeker M."/>
        </authorList>
    </citation>
    <scope>NUCLEOTIDE SEQUENCE [LARGE SCALE GENOMIC DNA]</scope>
    <source>
        <strain evidence="7 8">DSM 103733</strain>
    </source>
</reference>
<dbReference type="SUPFAM" id="SSF48452">
    <property type="entry name" value="TPR-like"/>
    <property type="match status" value="1"/>
</dbReference>
<evidence type="ECO:0000259" key="6">
    <source>
        <dbReference type="SMART" id="SM00646"/>
    </source>
</evidence>
<evidence type="ECO:0000256" key="4">
    <source>
        <dbReference type="SAM" id="MobiDB-lite"/>
    </source>
</evidence>
<dbReference type="GO" id="GO:0030288">
    <property type="term" value="C:outer membrane-bounded periplasmic space"/>
    <property type="evidence" value="ECO:0007669"/>
    <property type="project" value="TreeGrafter"/>
</dbReference>
<dbReference type="OrthoDB" id="9806267at2"/>
<evidence type="ECO:0000313" key="8">
    <source>
        <dbReference type="Proteomes" id="UP000538666"/>
    </source>
</evidence>
<comment type="catalytic activity">
    <reaction evidence="1">
        <text>Hydrolyzes the link between N-acetylmuramoyl residues and L-amino acid residues in certain cell-wall glycopeptides.</text>
        <dbReference type="EC" id="3.5.1.28"/>
    </reaction>
</comment>
<dbReference type="FunFam" id="3.40.630.40:FF:000005">
    <property type="entry name" value="N-acetylmuramoyl-L-alanine amidase (AmiA)"/>
    <property type="match status" value="1"/>
</dbReference>
<keyword evidence="8" id="KW-1185">Reference proteome</keyword>
<dbReference type="InterPro" id="IPR019734">
    <property type="entry name" value="TPR_rpt"/>
</dbReference>
<dbReference type="AlphaFoldDB" id="A0A841K5I2"/>
<feature type="compositionally biased region" description="Polar residues" evidence="4">
    <location>
        <begin position="190"/>
        <end position="199"/>
    </location>
</feature>
<dbReference type="Proteomes" id="UP000538666">
    <property type="component" value="Unassembled WGS sequence"/>
</dbReference>